<reference evidence="1" key="1">
    <citation type="submission" date="2021-10" db="EMBL/GenBank/DDBJ databases">
        <authorList>
            <person name="Heaps C.X."/>
            <person name="Cranston A."/>
            <person name="Gomez A."/>
            <person name="Gordon B."/>
            <person name="Thompson D.W."/>
            <person name="Grose J.H."/>
        </authorList>
    </citation>
    <scope>NUCLEOTIDE SEQUENCE</scope>
</reference>
<gene>
    <name evidence="1" type="ORF">BLUESHADOW_73</name>
</gene>
<accession>A0AC61TQ38</accession>
<proteinExistence type="predicted"/>
<evidence type="ECO:0000313" key="2">
    <source>
        <dbReference type="Proteomes" id="UP000828725"/>
    </source>
</evidence>
<sequence>MALSFWQNLRSWRNKMFWIHSPQGLLYVPGVELEERRDGDTVNIITKDSKGHTLKTYVFNTPVKVEKDD</sequence>
<organism evidence="1 2">
    <name type="scientific">Citrobacter phage vB_CfrD_BlueShadow</name>
    <dbReference type="NCBI Taxonomy" id="2902660"/>
    <lineage>
        <taxon>Viruses</taxon>
        <taxon>Duplodnaviria</taxon>
        <taxon>Heunggongvirae</taxon>
        <taxon>Uroviricota</taxon>
        <taxon>Caudoviricetes</taxon>
        <taxon>Drexlerviridae</taxon>
        <taxon>Tempevirinae</taxon>
        <taxon>Tlsvirus</taxon>
        <taxon>Tlsvirus blueshaddow</taxon>
        <taxon>Tlsvirus sazh</taxon>
    </lineage>
</organism>
<dbReference type="EMBL" id="OL539462">
    <property type="protein sequence ID" value="UGO53614.1"/>
    <property type="molecule type" value="Genomic_DNA"/>
</dbReference>
<protein>
    <submittedName>
        <fullName evidence="1">Uncharacterized protein</fullName>
    </submittedName>
</protein>
<evidence type="ECO:0000313" key="1">
    <source>
        <dbReference type="EMBL" id="UGO53614.1"/>
    </source>
</evidence>
<name>A0AC61TQ38_9CAUD</name>
<dbReference type="Proteomes" id="UP000828725">
    <property type="component" value="Segment"/>
</dbReference>
<keyword evidence="2" id="KW-1185">Reference proteome</keyword>